<gene>
    <name evidence="3" type="ORF">D4A81_09130</name>
</gene>
<evidence type="ECO:0000313" key="3">
    <source>
        <dbReference type="EMBL" id="AYB00100.1"/>
    </source>
</evidence>
<dbReference type="SUPFAM" id="SSF50118">
    <property type="entry name" value="Cell growth inhibitor/plasmid maintenance toxic component"/>
    <property type="match status" value="1"/>
</dbReference>
<dbReference type="Pfam" id="PF02452">
    <property type="entry name" value="PemK_toxin"/>
    <property type="match status" value="1"/>
</dbReference>
<reference evidence="3 4" key="1">
    <citation type="submission" date="2018-09" db="EMBL/GenBank/DDBJ databases">
        <title>Genome sequencing of Lachnoanaerobaculum umeaense DSM 23576.</title>
        <authorList>
            <person name="Kook J.-K."/>
            <person name="Park S.-N."/>
            <person name="Lim Y.K."/>
        </authorList>
    </citation>
    <scope>NUCLEOTIDE SEQUENCE [LARGE SCALE GENOMIC DNA]</scope>
    <source>
        <strain evidence="4">DSM 23576 \ CCUG 58757</strain>
    </source>
</reference>
<dbReference type="InterPro" id="IPR011067">
    <property type="entry name" value="Plasmid_toxin/cell-grow_inhib"/>
</dbReference>
<name>A0A385Q2X8_9FIRM</name>
<dbReference type="InterPro" id="IPR003477">
    <property type="entry name" value="PemK-like"/>
</dbReference>
<dbReference type="RefSeq" id="WP_111524562.1">
    <property type="nucleotide sequence ID" value="NZ_CP032364.1"/>
</dbReference>
<dbReference type="KEGG" id="lua:D4A81_09130"/>
<comment type="similarity">
    <text evidence="1">Belongs to the PemK/MazF family.</text>
</comment>
<organism evidence="3 4">
    <name type="scientific">Lachnoanaerobaculum umeaense</name>
    <dbReference type="NCBI Taxonomy" id="617123"/>
    <lineage>
        <taxon>Bacteria</taxon>
        <taxon>Bacillati</taxon>
        <taxon>Bacillota</taxon>
        <taxon>Clostridia</taxon>
        <taxon>Lachnospirales</taxon>
        <taxon>Lachnospiraceae</taxon>
        <taxon>Lachnoanaerobaculum</taxon>
    </lineage>
</organism>
<dbReference type="EMBL" id="CP032364">
    <property type="protein sequence ID" value="AYB00100.1"/>
    <property type="molecule type" value="Genomic_DNA"/>
</dbReference>
<evidence type="ECO:0000256" key="2">
    <source>
        <dbReference type="ARBA" id="ARBA00022649"/>
    </source>
</evidence>
<protein>
    <submittedName>
        <fullName evidence="3">Type II toxin-antitoxin system PemK/MazF family toxin</fullName>
    </submittedName>
</protein>
<proteinExistence type="inferred from homology"/>
<evidence type="ECO:0000256" key="1">
    <source>
        <dbReference type="ARBA" id="ARBA00007521"/>
    </source>
</evidence>
<accession>A0A385Q2X8</accession>
<dbReference type="GO" id="GO:0003677">
    <property type="term" value="F:DNA binding"/>
    <property type="evidence" value="ECO:0007669"/>
    <property type="project" value="InterPro"/>
</dbReference>
<dbReference type="OrthoDB" id="95645at2"/>
<keyword evidence="4" id="KW-1185">Reference proteome</keyword>
<dbReference type="Gene3D" id="2.30.30.110">
    <property type="match status" value="1"/>
</dbReference>
<dbReference type="Proteomes" id="UP000265562">
    <property type="component" value="Chromosome"/>
</dbReference>
<sequence>MKYDVYGIYLINFKNNTGGELSGNHYAVVLTNIRKECKTFLVAPITSKKPGKKYRNGITINCLKYQQNPTNDKAFIMVDKIREVSKFRVYGDKQYDLDSDDIAKLKESMAKVLNLQ</sequence>
<keyword evidence="2" id="KW-1277">Toxin-antitoxin system</keyword>
<evidence type="ECO:0000313" key="4">
    <source>
        <dbReference type="Proteomes" id="UP000265562"/>
    </source>
</evidence>
<dbReference type="AlphaFoldDB" id="A0A385Q2X8"/>